<keyword evidence="2" id="KW-0732">Signal</keyword>
<evidence type="ECO:0000256" key="4">
    <source>
        <dbReference type="ARBA" id="ARBA00023157"/>
    </source>
</evidence>
<proteinExistence type="inferred from homology"/>
<dbReference type="PANTHER" id="PTHR13887">
    <property type="entry name" value="GLUTATHIONE S-TRANSFERASE KAPPA"/>
    <property type="match status" value="1"/>
</dbReference>
<dbReference type="SUPFAM" id="SSF52833">
    <property type="entry name" value="Thioredoxin-like"/>
    <property type="match status" value="1"/>
</dbReference>
<comment type="similarity">
    <text evidence="1">Belongs to the thioredoxin family. DsbA subfamily.</text>
</comment>
<evidence type="ECO:0000256" key="1">
    <source>
        <dbReference type="ARBA" id="ARBA00005791"/>
    </source>
</evidence>
<keyword evidence="5" id="KW-0676">Redox-active center</keyword>
<feature type="transmembrane region" description="Helical" evidence="6">
    <location>
        <begin position="12"/>
        <end position="32"/>
    </location>
</feature>
<gene>
    <name evidence="8" type="ORF">BK772_26800</name>
</gene>
<keyword evidence="4" id="KW-1015">Disulfide bond</keyword>
<dbReference type="Pfam" id="PF13462">
    <property type="entry name" value="Thioredoxin_4"/>
    <property type="match status" value="1"/>
</dbReference>
<evidence type="ECO:0000259" key="7">
    <source>
        <dbReference type="Pfam" id="PF13462"/>
    </source>
</evidence>
<dbReference type="Proteomes" id="UP000195030">
    <property type="component" value="Unassembled WGS sequence"/>
</dbReference>
<evidence type="ECO:0000256" key="5">
    <source>
        <dbReference type="ARBA" id="ARBA00023284"/>
    </source>
</evidence>
<dbReference type="EMBL" id="NFEL01000051">
    <property type="protein sequence ID" value="OUA04413.1"/>
    <property type="molecule type" value="Genomic_DNA"/>
</dbReference>
<evidence type="ECO:0000313" key="9">
    <source>
        <dbReference type="Proteomes" id="UP000195030"/>
    </source>
</evidence>
<sequence>MYMKSSNKLMALGIVFSIAVLIVIGTIAYSIINDKKDKGNEMFAYSTQQSLGKDDAPVKVVEFGDFKCPACRTWDVTVLPRLKEEYIDKGKVQLYFINFPFIGKDSDLGAAAGEAIYKQDKDSFWIFYDEIYQSQKKDTEEWITEELLLNIVKEKLPKVDVEQFKKDLHSKEMKEKVRKDSDRAQKLKVQGAPSVYINGNLANPDFDSMKKAIDKELKK</sequence>
<dbReference type="InterPro" id="IPR036249">
    <property type="entry name" value="Thioredoxin-like_sf"/>
</dbReference>
<evidence type="ECO:0000256" key="3">
    <source>
        <dbReference type="ARBA" id="ARBA00023002"/>
    </source>
</evidence>
<dbReference type="GO" id="GO:0016491">
    <property type="term" value="F:oxidoreductase activity"/>
    <property type="evidence" value="ECO:0007669"/>
    <property type="project" value="UniProtKB-KW"/>
</dbReference>
<keyword evidence="6" id="KW-0812">Transmembrane</keyword>
<keyword evidence="3" id="KW-0560">Oxidoreductase</keyword>
<accession>A0A243GAS0</accession>
<protein>
    <submittedName>
        <fullName evidence="8">Thioredoxin</fullName>
    </submittedName>
</protein>
<reference evidence="8 9" key="1">
    <citation type="submission" date="2016-10" db="EMBL/GenBank/DDBJ databases">
        <title>Comparative genomics of Bacillus thuringiensis reveals a path to pathogens against multiple invertebrate hosts.</title>
        <authorList>
            <person name="Zheng J."/>
            <person name="Gao Q."/>
            <person name="Liu H."/>
            <person name="Peng D."/>
            <person name="Ruan L."/>
            <person name="Sun M."/>
        </authorList>
    </citation>
    <scope>NUCLEOTIDE SEQUENCE [LARGE SCALE GENOMIC DNA]</scope>
    <source>
        <strain evidence="8">CTC</strain>
    </source>
</reference>
<keyword evidence="6" id="KW-0472">Membrane</keyword>
<dbReference type="Gene3D" id="3.40.30.10">
    <property type="entry name" value="Glutaredoxin"/>
    <property type="match status" value="1"/>
</dbReference>
<name>A0A243GAS0_BACTF</name>
<dbReference type="AlphaFoldDB" id="A0A243GAS0"/>
<dbReference type="InterPro" id="IPR012336">
    <property type="entry name" value="Thioredoxin-like_fold"/>
</dbReference>
<keyword evidence="6" id="KW-1133">Transmembrane helix</keyword>
<evidence type="ECO:0000256" key="2">
    <source>
        <dbReference type="ARBA" id="ARBA00022729"/>
    </source>
</evidence>
<organism evidence="8 9">
    <name type="scientific">Bacillus thuringiensis subsp. finitimus</name>
    <dbReference type="NCBI Taxonomy" id="29337"/>
    <lineage>
        <taxon>Bacteria</taxon>
        <taxon>Bacillati</taxon>
        <taxon>Bacillota</taxon>
        <taxon>Bacilli</taxon>
        <taxon>Bacillales</taxon>
        <taxon>Bacillaceae</taxon>
        <taxon>Bacillus</taxon>
        <taxon>Bacillus cereus group</taxon>
    </lineage>
</organism>
<feature type="domain" description="Thioredoxin-like fold" evidence="7">
    <location>
        <begin position="47"/>
        <end position="215"/>
    </location>
</feature>
<comment type="caution">
    <text evidence="8">The sequence shown here is derived from an EMBL/GenBank/DDBJ whole genome shotgun (WGS) entry which is preliminary data.</text>
</comment>
<evidence type="ECO:0000313" key="8">
    <source>
        <dbReference type="EMBL" id="OUA04413.1"/>
    </source>
</evidence>
<evidence type="ECO:0000256" key="6">
    <source>
        <dbReference type="SAM" id="Phobius"/>
    </source>
</evidence>
<dbReference type="PANTHER" id="PTHR13887:SF14">
    <property type="entry name" value="DISULFIDE BOND FORMATION PROTEIN D"/>
    <property type="match status" value="1"/>
</dbReference>